<evidence type="ECO:0008006" key="3">
    <source>
        <dbReference type="Google" id="ProtNLM"/>
    </source>
</evidence>
<name>A0ABV8PZQ9_9BACT</name>
<sequence>MSKTLKSLLFVGTVFFLFISVVTISRIYSNKQLEQKQKILYKALGNLHFKGKVINISLIDRYSKKYSMLCIKLDYSNRESIYYFENDYFLKIKNGIATLPDGLFLSDSKIIDYVEVDMNSEKKEILHYKDGSVEEYGYFVNAGWLYESDVNICN</sequence>
<evidence type="ECO:0000313" key="1">
    <source>
        <dbReference type="EMBL" id="MFC4232628.1"/>
    </source>
</evidence>
<proteinExistence type="predicted"/>
<dbReference type="RefSeq" id="WP_379014557.1">
    <property type="nucleotide sequence ID" value="NZ_JBHSDC010000022.1"/>
</dbReference>
<evidence type="ECO:0000313" key="2">
    <source>
        <dbReference type="Proteomes" id="UP001595906"/>
    </source>
</evidence>
<dbReference type="Proteomes" id="UP001595906">
    <property type="component" value="Unassembled WGS sequence"/>
</dbReference>
<dbReference type="EMBL" id="JBHSDC010000022">
    <property type="protein sequence ID" value="MFC4232628.1"/>
    <property type="molecule type" value="Genomic_DNA"/>
</dbReference>
<keyword evidence="2" id="KW-1185">Reference proteome</keyword>
<protein>
    <recommendedName>
        <fullName evidence="3">DUF4178 domain-containing protein</fullName>
    </recommendedName>
</protein>
<gene>
    <name evidence="1" type="ORF">ACFOW1_12035</name>
</gene>
<organism evidence="1 2">
    <name type="scientific">Parasediminibacterium paludis</name>
    <dbReference type="NCBI Taxonomy" id="908966"/>
    <lineage>
        <taxon>Bacteria</taxon>
        <taxon>Pseudomonadati</taxon>
        <taxon>Bacteroidota</taxon>
        <taxon>Chitinophagia</taxon>
        <taxon>Chitinophagales</taxon>
        <taxon>Chitinophagaceae</taxon>
        <taxon>Parasediminibacterium</taxon>
    </lineage>
</organism>
<reference evidence="2" key="1">
    <citation type="journal article" date="2019" name="Int. J. Syst. Evol. Microbiol.">
        <title>The Global Catalogue of Microorganisms (GCM) 10K type strain sequencing project: providing services to taxonomists for standard genome sequencing and annotation.</title>
        <authorList>
            <consortium name="The Broad Institute Genomics Platform"/>
            <consortium name="The Broad Institute Genome Sequencing Center for Infectious Disease"/>
            <person name="Wu L."/>
            <person name="Ma J."/>
        </authorList>
    </citation>
    <scope>NUCLEOTIDE SEQUENCE [LARGE SCALE GENOMIC DNA]</scope>
    <source>
        <strain evidence="2">CECT 8010</strain>
    </source>
</reference>
<comment type="caution">
    <text evidence="1">The sequence shown here is derived from an EMBL/GenBank/DDBJ whole genome shotgun (WGS) entry which is preliminary data.</text>
</comment>
<accession>A0ABV8PZQ9</accession>